<keyword evidence="3" id="KW-1185">Reference proteome</keyword>
<proteinExistence type="predicted"/>
<dbReference type="EMBL" id="BLBS01000045">
    <property type="protein sequence ID" value="GET91067.1"/>
    <property type="molecule type" value="Genomic_DNA"/>
</dbReference>
<organism evidence="2 3">
    <name type="scientific">Leishmania tarentolae</name>
    <name type="common">Sauroleishmania tarentolae</name>
    <dbReference type="NCBI Taxonomy" id="5689"/>
    <lineage>
        <taxon>Eukaryota</taxon>
        <taxon>Discoba</taxon>
        <taxon>Euglenozoa</taxon>
        <taxon>Kinetoplastea</taxon>
        <taxon>Metakinetoplastina</taxon>
        <taxon>Trypanosomatida</taxon>
        <taxon>Trypanosomatidae</taxon>
        <taxon>Leishmaniinae</taxon>
        <taxon>Leishmania</taxon>
        <taxon>lizard Leishmania</taxon>
    </lineage>
</organism>
<accession>A0A640KU57</accession>
<sequence length="127" mass="13689">MEADGSEAHVLSGMNMALQEKAPPELVTHASEVSCLTLNDNYDMWTAPLYPDPLSGFGTSPRALATPDVTASRFTSAKRGHLKCQLSYPMMLPARSEQTASDLDSEMAPWDRPPTQEVLTPPTASGP</sequence>
<name>A0A640KU57_LEITA</name>
<evidence type="ECO:0000313" key="2">
    <source>
        <dbReference type="EMBL" id="GET91067.1"/>
    </source>
</evidence>
<dbReference type="Proteomes" id="UP000419144">
    <property type="component" value="Unassembled WGS sequence"/>
</dbReference>
<reference evidence="2" key="1">
    <citation type="submission" date="2019-11" db="EMBL/GenBank/DDBJ databases">
        <title>Leishmania tarentolae CDS.</title>
        <authorList>
            <person name="Goto Y."/>
            <person name="Yamagishi J."/>
        </authorList>
    </citation>
    <scope>NUCLEOTIDE SEQUENCE [LARGE SCALE GENOMIC DNA]</scope>
    <source>
        <strain evidence="2">Parrot Tar II</strain>
    </source>
</reference>
<dbReference type="VEuPathDB" id="TriTrypDB:LtaPh_3107300"/>
<feature type="region of interest" description="Disordered" evidence="1">
    <location>
        <begin position="95"/>
        <end position="127"/>
    </location>
</feature>
<evidence type="ECO:0000313" key="3">
    <source>
        <dbReference type="Proteomes" id="UP000419144"/>
    </source>
</evidence>
<gene>
    <name evidence="2" type="ORF">LtaPh_3107300</name>
</gene>
<dbReference type="AlphaFoldDB" id="A0A640KU57"/>
<comment type="caution">
    <text evidence="2">The sequence shown here is derived from an EMBL/GenBank/DDBJ whole genome shotgun (WGS) entry which is preliminary data.</text>
</comment>
<protein>
    <submittedName>
        <fullName evidence="2">Uncharacterized protein</fullName>
    </submittedName>
</protein>
<evidence type="ECO:0000256" key="1">
    <source>
        <dbReference type="SAM" id="MobiDB-lite"/>
    </source>
</evidence>
<dbReference type="OrthoDB" id="259568at2759"/>